<reference evidence="2" key="1">
    <citation type="submission" date="2017-09" db="EMBL/GenBank/DDBJ databases">
        <authorList>
            <person name="Varghese N."/>
            <person name="Submissions S."/>
        </authorList>
    </citation>
    <scope>NUCLEOTIDE SEQUENCE [LARGE SCALE GENOMIC DNA]</scope>
    <source>
        <strain evidence="2">DSM 27208</strain>
    </source>
</reference>
<name>A0A285NS34_NATPI</name>
<proteinExistence type="predicted"/>
<keyword evidence="2" id="KW-1185">Reference proteome</keyword>
<organism evidence="1 2">
    <name type="scientific">Natronoarchaeum philippinense</name>
    <dbReference type="NCBI Taxonomy" id="558529"/>
    <lineage>
        <taxon>Archaea</taxon>
        <taxon>Methanobacteriati</taxon>
        <taxon>Methanobacteriota</taxon>
        <taxon>Stenosarchaea group</taxon>
        <taxon>Halobacteria</taxon>
        <taxon>Halobacteriales</taxon>
        <taxon>Natronoarchaeaceae</taxon>
    </lineage>
</organism>
<evidence type="ECO:0000313" key="1">
    <source>
        <dbReference type="EMBL" id="SNZ12334.1"/>
    </source>
</evidence>
<dbReference type="RefSeq" id="WP_097008582.1">
    <property type="nucleotide sequence ID" value="NZ_OBEJ01000002.1"/>
</dbReference>
<evidence type="ECO:0000313" key="2">
    <source>
        <dbReference type="Proteomes" id="UP000219453"/>
    </source>
</evidence>
<dbReference type="EMBL" id="OBEJ01000002">
    <property type="protein sequence ID" value="SNZ12334.1"/>
    <property type="molecule type" value="Genomic_DNA"/>
</dbReference>
<dbReference type="AlphaFoldDB" id="A0A285NS34"/>
<dbReference type="Proteomes" id="UP000219453">
    <property type="component" value="Unassembled WGS sequence"/>
</dbReference>
<gene>
    <name evidence="1" type="ORF">SAMN06269185_1626</name>
</gene>
<protein>
    <submittedName>
        <fullName evidence="1">Uncharacterized protein</fullName>
    </submittedName>
</protein>
<sequence length="144" mass="16772">MTLWKFTCTWDTERECMIRRLFGNHEKTTGEGEPLAVEENDKLLLHRMMRKDSDRHGFLLGPFVAVSDAQENIEPNAWSHIGGINWQVEIDWVETVYSLDLDDWLEKKDPPAEITQYAQKFSEVNGIYLEGQLKNEGQVIIDYP</sequence>
<accession>A0A285NS34</accession>
<dbReference type="OrthoDB" id="350099at2157"/>